<gene>
    <name evidence="1" type="ORF">WMO38_03190</name>
</gene>
<evidence type="ECO:0000313" key="2">
    <source>
        <dbReference type="Proteomes" id="UP001480973"/>
    </source>
</evidence>
<dbReference type="Proteomes" id="UP001480973">
    <property type="component" value="Unassembled WGS sequence"/>
</dbReference>
<evidence type="ECO:0000313" key="1">
    <source>
        <dbReference type="EMBL" id="MEQ2534114.1"/>
    </source>
</evidence>
<accession>A0ABV1GKV5</accession>
<sequence>MDLYGDRPNLLASIIKLAIAVLELLINRIMFAAVGTAEKIVDTAAIDKWKSFNNVKLLKPKMPFLVAKFQQLTDINMEL</sequence>
<keyword evidence="2" id="KW-1185">Reference proteome</keyword>
<comment type="caution">
    <text evidence="1">The sequence shown here is derived from an EMBL/GenBank/DDBJ whole genome shotgun (WGS) entry which is preliminary data.</text>
</comment>
<name>A0ABV1GKV5_9FIRM</name>
<protein>
    <submittedName>
        <fullName evidence="1">Uncharacterized protein</fullName>
    </submittedName>
</protein>
<reference evidence="1 2" key="1">
    <citation type="submission" date="2024-03" db="EMBL/GenBank/DDBJ databases">
        <title>Human intestinal bacterial collection.</title>
        <authorList>
            <person name="Pauvert C."/>
            <person name="Hitch T.C.A."/>
            <person name="Clavel T."/>
        </authorList>
    </citation>
    <scope>NUCLEOTIDE SEQUENCE [LARGE SCALE GENOMIC DNA]</scope>
    <source>
        <strain evidence="1 2">CLA-JM-H10</strain>
    </source>
</reference>
<organism evidence="1 2">
    <name type="scientific">Lachnospira intestinalis</name>
    <dbReference type="NCBI Taxonomy" id="3133158"/>
    <lineage>
        <taxon>Bacteria</taxon>
        <taxon>Bacillati</taxon>
        <taxon>Bacillota</taxon>
        <taxon>Clostridia</taxon>
        <taxon>Lachnospirales</taxon>
        <taxon>Lachnospiraceae</taxon>
        <taxon>Lachnospira</taxon>
    </lineage>
</organism>
<proteinExistence type="predicted"/>
<dbReference type="EMBL" id="JBBMES010000002">
    <property type="protein sequence ID" value="MEQ2534114.1"/>
    <property type="molecule type" value="Genomic_DNA"/>
</dbReference>